<evidence type="ECO:0000256" key="4">
    <source>
        <dbReference type="ARBA" id="ARBA00022605"/>
    </source>
</evidence>
<keyword evidence="4 9" id="KW-0028">Amino-acid biosynthesis</keyword>
<dbReference type="EMBL" id="PGTN01000007">
    <property type="protein sequence ID" value="PJF48756.1"/>
    <property type="molecule type" value="Genomic_DNA"/>
</dbReference>
<feature type="site" description="Involved in the stabilization of negative charge on the oxyanion by the formation of the oxyanion hole" evidence="9">
    <location>
        <position position="111"/>
    </location>
</feature>
<dbReference type="PANTHER" id="PTHR23100:SF0">
    <property type="entry name" value="ARGININE BIOSYNTHESIS BIFUNCTIONAL PROTEIN ARGJ, MITOCHONDRIAL"/>
    <property type="match status" value="1"/>
</dbReference>
<gene>
    <name evidence="9" type="primary">argJ</name>
    <name evidence="10" type="ORF">CUN48_02075</name>
</gene>
<organism evidence="10 11">
    <name type="scientific">Candidatus Thermofonsia Clade 3 bacterium</name>
    <dbReference type="NCBI Taxonomy" id="2364212"/>
    <lineage>
        <taxon>Bacteria</taxon>
        <taxon>Bacillati</taxon>
        <taxon>Chloroflexota</taxon>
        <taxon>Candidatus Thermofontia</taxon>
        <taxon>Candidatus Thermofonsia Clade 3</taxon>
    </lineage>
</organism>
<dbReference type="EC" id="2.3.1.1" evidence="9"/>
<dbReference type="SUPFAM" id="SSF56266">
    <property type="entry name" value="DmpA/ArgJ-like"/>
    <property type="match status" value="1"/>
</dbReference>
<dbReference type="NCBIfam" id="NF003802">
    <property type="entry name" value="PRK05388.1"/>
    <property type="match status" value="1"/>
</dbReference>
<dbReference type="EC" id="2.3.1.35" evidence="9"/>
<dbReference type="NCBIfam" id="TIGR00120">
    <property type="entry name" value="ArgJ"/>
    <property type="match status" value="1"/>
</dbReference>
<evidence type="ECO:0000256" key="3">
    <source>
        <dbReference type="ARBA" id="ARBA00022571"/>
    </source>
</evidence>
<keyword evidence="9" id="KW-0963">Cytoplasm</keyword>
<feature type="site" description="Cleavage; by autolysis" evidence="9">
    <location>
        <begin position="190"/>
        <end position="191"/>
    </location>
</feature>
<evidence type="ECO:0000256" key="1">
    <source>
        <dbReference type="ARBA" id="ARBA00006774"/>
    </source>
</evidence>
<dbReference type="Proteomes" id="UP000230790">
    <property type="component" value="Unassembled WGS sequence"/>
</dbReference>
<reference evidence="10 11" key="1">
    <citation type="submission" date="2017-11" db="EMBL/GenBank/DDBJ databases">
        <title>Evolution of Phototrophy in the Chloroflexi Phylum Driven by Horizontal Gene Transfer.</title>
        <authorList>
            <person name="Ward L.M."/>
            <person name="Hemp J."/>
            <person name="Shih P.M."/>
            <person name="Mcglynn S.E."/>
            <person name="Fischer W."/>
        </authorList>
    </citation>
    <scope>NUCLEOTIDE SEQUENCE [LARGE SCALE GENOMIC DNA]</scope>
    <source>
        <strain evidence="10">JP3_7</strain>
    </source>
</reference>
<comment type="subunit">
    <text evidence="2 9">Heterotetramer of two alpha and two beta chains.</text>
</comment>
<protein>
    <recommendedName>
        <fullName evidence="9">Arginine biosynthesis bifunctional protein ArgJ</fullName>
    </recommendedName>
    <domain>
        <recommendedName>
            <fullName evidence="9">Glutamate N-acetyltransferase</fullName>
            <ecNumber evidence="9">2.3.1.35</ecNumber>
        </recommendedName>
        <alternativeName>
            <fullName evidence="9">Ornithine acetyltransferase</fullName>
            <shortName evidence="9">OATase</shortName>
        </alternativeName>
        <alternativeName>
            <fullName evidence="9">Ornithine transacetylase</fullName>
        </alternativeName>
    </domain>
    <domain>
        <recommendedName>
            <fullName evidence="9">Amino-acid acetyltransferase</fullName>
            <ecNumber evidence="9">2.3.1.1</ecNumber>
        </recommendedName>
        <alternativeName>
            <fullName evidence="9">N-acetylglutamate synthase</fullName>
            <shortName evidence="9">AGSase</shortName>
        </alternativeName>
    </domain>
    <component>
        <recommendedName>
            <fullName evidence="9">Arginine biosynthesis bifunctional protein ArgJ alpha chain</fullName>
        </recommendedName>
    </component>
    <component>
        <recommendedName>
            <fullName evidence="9">Arginine biosynthesis bifunctional protein ArgJ beta chain</fullName>
        </recommendedName>
    </component>
</protein>
<feature type="binding site" evidence="9">
    <location>
        <position position="147"/>
    </location>
    <ligand>
        <name>substrate</name>
    </ligand>
</feature>
<accession>A0A2M8QG20</accession>
<name>A0A2M8QG20_9CHLR</name>
<dbReference type="FunFam" id="3.60.70.12:FF:000001">
    <property type="entry name" value="Arginine biosynthesis bifunctional protein ArgJ, chloroplastic"/>
    <property type="match status" value="1"/>
</dbReference>
<dbReference type="InterPro" id="IPR042195">
    <property type="entry name" value="ArgJ_beta_C"/>
</dbReference>
<dbReference type="FunFam" id="3.10.20.340:FF:000001">
    <property type="entry name" value="Arginine biosynthesis bifunctional protein ArgJ, chloroplastic"/>
    <property type="match status" value="1"/>
</dbReference>
<dbReference type="GO" id="GO:0006592">
    <property type="term" value="P:ornithine biosynthetic process"/>
    <property type="evidence" value="ECO:0007669"/>
    <property type="project" value="TreeGrafter"/>
</dbReference>
<keyword evidence="6 9" id="KW-0068">Autocatalytic cleavage</keyword>
<proteinExistence type="inferred from homology"/>
<feature type="binding site" evidence="9">
    <location>
        <position position="398"/>
    </location>
    <ligand>
        <name>substrate</name>
    </ligand>
</feature>
<dbReference type="GO" id="GO:0006526">
    <property type="term" value="P:L-arginine biosynthetic process"/>
    <property type="evidence" value="ECO:0007669"/>
    <property type="project" value="UniProtKB-UniRule"/>
</dbReference>
<comment type="catalytic activity">
    <reaction evidence="8 9">
        <text>N(2)-acetyl-L-ornithine + L-glutamate = N-acetyl-L-glutamate + L-ornithine</text>
        <dbReference type="Rhea" id="RHEA:15349"/>
        <dbReference type="ChEBI" id="CHEBI:29985"/>
        <dbReference type="ChEBI" id="CHEBI:44337"/>
        <dbReference type="ChEBI" id="CHEBI:46911"/>
        <dbReference type="ChEBI" id="CHEBI:57805"/>
        <dbReference type="EC" id="2.3.1.35"/>
    </reaction>
</comment>
<keyword evidence="3 9" id="KW-0055">Arginine biosynthesis</keyword>
<dbReference type="Pfam" id="PF01960">
    <property type="entry name" value="ArgJ"/>
    <property type="match status" value="1"/>
</dbReference>
<comment type="catalytic activity">
    <reaction evidence="9">
        <text>L-glutamate + acetyl-CoA = N-acetyl-L-glutamate + CoA + H(+)</text>
        <dbReference type="Rhea" id="RHEA:24292"/>
        <dbReference type="ChEBI" id="CHEBI:15378"/>
        <dbReference type="ChEBI" id="CHEBI:29985"/>
        <dbReference type="ChEBI" id="CHEBI:44337"/>
        <dbReference type="ChEBI" id="CHEBI:57287"/>
        <dbReference type="ChEBI" id="CHEBI:57288"/>
        <dbReference type="EC" id="2.3.1.1"/>
    </reaction>
</comment>
<dbReference type="InterPro" id="IPR016117">
    <property type="entry name" value="ArgJ-like_dom_sf"/>
</dbReference>
<evidence type="ECO:0000256" key="8">
    <source>
        <dbReference type="ARBA" id="ARBA00049439"/>
    </source>
</evidence>
<evidence type="ECO:0000256" key="9">
    <source>
        <dbReference type="HAMAP-Rule" id="MF_01106"/>
    </source>
</evidence>
<comment type="subcellular location">
    <subcellularLocation>
        <location evidence="9">Cytoplasm</location>
    </subcellularLocation>
</comment>
<dbReference type="UniPathway" id="UPA00068">
    <property type="reaction ID" value="UER00106"/>
</dbReference>
<keyword evidence="9" id="KW-0511">Multifunctional enzyme</keyword>
<sequence length="398" mass="41716">MLNPKLPEGFRAAGIAAGIKKNGKLDLALIASETDCVAAAVFTQNQVKAAPVIYDQRLMAEGHKLRAVVINSGCANACTGEPGLRDCEEMARLTAEALSIEPHQVFVMSTGVIGVPLPMDKLRVGIPLAAQALSEGGLEAAAHAIMTTDTVPKIAADDITVAGDEKQGGPRMAHLVGVAKGAGMIHPNMATLLAVVTTDAVVAPEVLKKALANAARKSFNRISVDGDTSTNDTLVVLANGASGLQPTPLEFEILLTSICTNLAKQIVRDGEGATKFITIEVTGARDERMAENVGRTIARSPLVKTAFYGEDANWGRIIAAAGYSGEDVQPDKMSLWFGGVLVFAKGAPTQYAEAAATAAMKPREIVVRLDLGLGNAGATVWTCDLSHDYVTINGRYRT</sequence>
<dbReference type="Gene3D" id="3.10.20.340">
    <property type="entry name" value="ArgJ beta chain, C-terminal domain"/>
    <property type="match status" value="1"/>
</dbReference>
<feature type="binding site" evidence="9">
    <location>
        <position position="393"/>
    </location>
    <ligand>
        <name>substrate</name>
    </ligand>
</feature>
<dbReference type="PANTHER" id="PTHR23100">
    <property type="entry name" value="ARGININE BIOSYNTHESIS BIFUNCTIONAL PROTEIN ARGJ"/>
    <property type="match status" value="1"/>
</dbReference>
<dbReference type="Gene3D" id="3.60.70.12">
    <property type="entry name" value="L-amino peptidase D-ALA esterase/amidase"/>
    <property type="match status" value="1"/>
</dbReference>
<feature type="site" description="Involved in the stabilization of negative charge on the oxyanion by the formation of the oxyanion hole" evidence="9">
    <location>
        <position position="110"/>
    </location>
</feature>
<dbReference type="HAMAP" id="MF_01106">
    <property type="entry name" value="ArgJ"/>
    <property type="match status" value="1"/>
</dbReference>
<dbReference type="CDD" id="cd02152">
    <property type="entry name" value="OAT"/>
    <property type="match status" value="1"/>
</dbReference>
<keyword evidence="5 9" id="KW-0808">Transferase</keyword>
<evidence type="ECO:0000256" key="6">
    <source>
        <dbReference type="ARBA" id="ARBA00022813"/>
    </source>
</evidence>
<feature type="chain" id="PRO_5023356771" description="Arginine biosynthesis bifunctional protein ArgJ alpha chain" evidence="9">
    <location>
        <begin position="1"/>
        <end position="190"/>
    </location>
</feature>
<evidence type="ECO:0000256" key="7">
    <source>
        <dbReference type="ARBA" id="ARBA00023315"/>
    </source>
</evidence>
<keyword evidence="7 9" id="KW-0012">Acyltransferase</keyword>
<comment type="similarity">
    <text evidence="1 9">Belongs to the ArgJ family.</text>
</comment>
<comment type="function">
    <text evidence="9">Catalyzes two activities which are involved in the cyclic version of arginine biosynthesis: the synthesis of N-acetylglutamate from glutamate and acetyl-CoA as the acetyl donor, and of ornithine by transacetylation between N(2)-acetylornithine and glutamate.</text>
</comment>
<feature type="binding site" evidence="9">
    <location>
        <position position="271"/>
    </location>
    <ligand>
        <name>substrate</name>
    </ligand>
</feature>
<evidence type="ECO:0000313" key="10">
    <source>
        <dbReference type="EMBL" id="PJF48756.1"/>
    </source>
</evidence>
<dbReference type="GO" id="GO:0005737">
    <property type="term" value="C:cytoplasm"/>
    <property type="evidence" value="ECO:0007669"/>
    <property type="project" value="UniProtKB-SubCell"/>
</dbReference>
<feature type="chain" id="PRO_5023356770" description="Arginine biosynthesis bifunctional protein ArgJ beta chain" evidence="9">
    <location>
        <begin position="191"/>
        <end position="398"/>
    </location>
</feature>
<evidence type="ECO:0000256" key="5">
    <source>
        <dbReference type="ARBA" id="ARBA00022679"/>
    </source>
</evidence>
<feature type="binding site" evidence="9">
    <location>
        <position position="180"/>
    </location>
    <ligand>
        <name>substrate</name>
    </ligand>
</feature>
<comment type="pathway">
    <text evidence="9">Amino-acid biosynthesis; L-arginine biosynthesis; N(2)-acetyl-L-ornithine from L-glutamate: step 1/4.</text>
</comment>
<dbReference type="AlphaFoldDB" id="A0A2M8QG20"/>
<evidence type="ECO:0000313" key="11">
    <source>
        <dbReference type="Proteomes" id="UP000230790"/>
    </source>
</evidence>
<comment type="caution">
    <text evidence="10">The sequence shown here is derived from an EMBL/GenBank/DDBJ whole genome shotgun (WGS) entry which is preliminary data.</text>
</comment>
<dbReference type="InterPro" id="IPR002813">
    <property type="entry name" value="Arg_biosynth_ArgJ"/>
</dbReference>
<dbReference type="GO" id="GO:0004358">
    <property type="term" value="F:L-glutamate N-acetyltransferase activity, acting on acetyl-L-ornithine as donor"/>
    <property type="evidence" value="ECO:0007669"/>
    <property type="project" value="UniProtKB-UniRule"/>
</dbReference>
<feature type="active site" description="Nucleophile" evidence="9">
    <location>
        <position position="191"/>
    </location>
</feature>
<dbReference type="GO" id="GO:0004042">
    <property type="term" value="F:L-glutamate N-acetyltransferase activity"/>
    <property type="evidence" value="ECO:0007669"/>
    <property type="project" value="UniProtKB-UniRule"/>
</dbReference>
<evidence type="ECO:0000256" key="2">
    <source>
        <dbReference type="ARBA" id="ARBA00011475"/>
    </source>
</evidence>
<comment type="pathway">
    <text evidence="9">Amino-acid biosynthesis; L-arginine biosynthesis; L-ornithine and N-acetyl-L-glutamate from L-glutamate and N(2)-acetyl-L-ornithine (cyclic): step 1/1.</text>
</comment>
<feature type="binding site" evidence="9">
    <location>
        <position position="191"/>
    </location>
    <ligand>
        <name>substrate</name>
    </ligand>
</feature>